<protein>
    <recommendedName>
        <fullName evidence="2">Pre-rRNA-processing protein RIX1 N-terminal domain-containing protein</fullName>
    </recommendedName>
</protein>
<gene>
    <name evidence="3" type="ORF">OGAPHI_003985</name>
</gene>
<evidence type="ECO:0000313" key="4">
    <source>
        <dbReference type="Proteomes" id="UP000769157"/>
    </source>
</evidence>
<comment type="caution">
    <text evidence="3">The sequence shown here is derived from an EMBL/GenBank/DDBJ whole genome shotgun (WGS) entry which is preliminary data.</text>
</comment>
<feature type="compositionally biased region" description="Acidic residues" evidence="1">
    <location>
        <begin position="669"/>
        <end position="691"/>
    </location>
</feature>
<dbReference type="InterPro" id="IPR016024">
    <property type="entry name" value="ARM-type_fold"/>
</dbReference>
<dbReference type="InterPro" id="IPR012583">
    <property type="entry name" value="RIX1_N"/>
</dbReference>
<dbReference type="EMBL" id="JAEUBE010000295">
    <property type="protein sequence ID" value="KAH3665797.1"/>
    <property type="molecule type" value="Genomic_DNA"/>
</dbReference>
<dbReference type="SUPFAM" id="SSF48371">
    <property type="entry name" value="ARM repeat"/>
    <property type="match status" value="1"/>
</dbReference>
<dbReference type="Pfam" id="PF08167">
    <property type="entry name" value="RIX1"/>
    <property type="match status" value="1"/>
</dbReference>
<dbReference type="OrthoDB" id="20900at2759"/>
<reference evidence="3" key="2">
    <citation type="submission" date="2021-01" db="EMBL/GenBank/DDBJ databases">
        <authorList>
            <person name="Schikora-Tamarit M.A."/>
        </authorList>
    </citation>
    <scope>NUCLEOTIDE SEQUENCE</scope>
    <source>
        <strain evidence="3">CBS6075</strain>
    </source>
</reference>
<dbReference type="AlphaFoldDB" id="A0A9P8P5T3"/>
<name>A0A9P8P5T3_9ASCO</name>
<evidence type="ECO:0000259" key="2">
    <source>
        <dbReference type="Pfam" id="PF08167"/>
    </source>
</evidence>
<evidence type="ECO:0000313" key="3">
    <source>
        <dbReference type="EMBL" id="KAH3665797.1"/>
    </source>
</evidence>
<sequence length="691" mass="77823">MSVEWFPLSSVIPYLEKSKIKEIELTQLITVLARGSTIENASKVDLNHLCARVNTFLSSNDTESRWIGTKLVVVVCTHLEILSSEYTANYLGSLIRILGSKCYIKDEASAPVPAIKTLESCCDALEFIIGNIRGKQTLTRQTLTPKLPAIIGSLLENVTLIPDKTISLLYNLLANNSTTFRPFGSKFETALVSIINNQNFQKFDSALQHKILKSLALISFNLTKNSPSELWRTRFDHFVKELKSTIQIYTEFMSLEEDEDLWLQFNALPSIPADFQPTFSPLQVDLNESSVEVLKVVSRIEVLVNLLVEFLAVPTPQVKVPLNYLVMIGQLLVAINPTFTPIRRDIRDPTLRQTIAYSATLLNHIGLRLLDVLPKFFGGDLLPHLTSILSAVDTLVPVHRTDGKISLNEAGIVDKSELIFASFQTRINYLELVEGFSNTSVLNRSIETAIILLKPRLPDSLANGTEQKLKNVSISDLLADQQLFVTEPADYQKQLLRQFFKVLLTKCQLSLPKQTDILRMVILDAVNGAEVKELLYAALLFPNKEAHASVLPMVKQLLSNDDELMSVFLNPRLPLLPQKRAIEIQEPEEEPEVEDLKRPLVEEERSVKKVKIEDPVVEAEEEPEQPEEQEQPDSDHEEMIFKSVGTISIPEPTLNQQVEEVKPEQSPEQPDEPESELESDFEIPEIDVDED</sequence>
<feature type="region of interest" description="Disordered" evidence="1">
    <location>
        <begin position="607"/>
        <end position="691"/>
    </location>
</feature>
<proteinExistence type="predicted"/>
<evidence type="ECO:0000256" key="1">
    <source>
        <dbReference type="SAM" id="MobiDB-lite"/>
    </source>
</evidence>
<dbReference type="Proteomes" id="UP000769157">
    <property type="component" value="Unassembled WGS sequence"/>
</dbReference>
<keyword evidence="4" id="KW-1185">Reference proteome</keyword>
<organism evidence="3 4">
    <name type="scientific">Ogataea philodendri</name>
    <dbReference type="NCBI Taxonomy" id="1378263"/>
    <lineage>
        <taxon>Eukaryota</taxon>
        <taxon>Fungi</taxon>
        <taxon>Dikarya</taxon>
        <taxon>Ascomycota</taxon>
        <taxon>Saccharomycotina</taxon>
        <taxon>Pichiomycetes</taxon>
        <taxon>Pichiales</taxon>
        <taxon>Pichiaceae</taxon>
        <taxon>Ogataea</taxon>
    </lineage>
</organism>
<feature type="compositionally biased region" description="Acidic residues" evidence="1">
    <location>
        <begin position="615"/>
        <end position="632"/>
    </location>
</feature>
<reference evidence="3" key="1">
    <citation type="journal article" date="2021" name="Open Biol.">
        <title>Shared evolutionary footprints suggest mitochondrial oxidative damage underlies multiple complex I losses in fungi.</title>
        <authorList>
            <person name="Schikora-Tamarit M.A."/>
            <person name="Marcet-Houben M."/>
            <person name="Nosek J."/>
            <person name="Gabaldon T."/>
        </authorList>
    </citation>
    <scope>NUCLEOTIDE SEQUENCE</scope>
    <source>
        <strain evidence="3">CBS6075</strain>
    </source>
</reference>
<accession>A0A9P8P5T3</accession>
<feature type="domain" description="Pre-rRNA-processing protein RIX1 N-terminal" evidence="2">
    <location>
        <begin position="8"/>
        <end position="201"/>
    </location>
</feature>
<dbReference type="RefSeq" id="XP_046061001.1">
    <property type="nucleotide sequence ID" value="XM_046205014.1"/>
</dbReference>
<dbReference type="GeneID" id="70235950"/>